<dbReference type="Proteomes" id="UP000298252">
    <property type="component" value="Unassembled WGS sequence"/>
</dbReference>
<feature type="transmembrane region" description="Helical" evidence="1">
    <location>
        <begin position="134"/>
        <end position="157"/>
    </location>
</feature>
<protein>
    <submittedName>
        <fullName evidence="3">DUF2975 domain-containing protein</fullName>
    </submittedName>
</protein>
<dbReference type="STRING" id="1424659.SAMN05216368_10755"/>
<keyword evidence="5" id="KW-1185">Reference proteome</keyword>
<keyword evidence="1" id="KW-1133">Transmembrane helix</keyword>
<feature type="transmembrane region" description="Helical" evidence="1">
    <location>
        <begin position="192"/>
        <end position="210"/>
    </location>
</feature>
<feature type="transmembrane region" description="Helical" evidence="1">
    <location>
        <begin position="88"/>
        <end position="114"/>
    </location>
</feature>
<reference evidence="2 4" key="1">
    <citation type="submission" date="2016-10" db="EMBL/GenBank/DDBJ databases">
        <authorList>
            <person name="Varghese N."/>
            <person name="Submissions S."/>
        </authorList>
    </citation>
    <scope>NUCLEOTIDE SEQUENCE [LARGE SCALE GENOMIC DNA]</scope>
    <source>
        <strain evidence="2 4">CGMCC 1.11215</strain>
    </source>
</reference>
<dbReference type="EMBL" id="SOFD01000029">
    <property type="protein sequence ID" value="TFB75549.1"/>
    <property type="molecule type" value="Genomic_DNA"/>
</dbReference>
<keyword evidence="1" id="KW-0472">Membrane</keyword>
<name>A0A4R8V2G6_9MICO</name>
<organism evidence="2 4">
    <name type="scientific">Cryobacterium flavum</name>
    <dbReference type="NCBI Taxonomy" id="1424659"/>
    <lineage>
        <taxon>Bacteria</taxon>
        <taxon>Bacillati</taxon>
        <taxon>Actinomycetota</taxon>
        <taxon>Actinomycetes</taxon>
        <taxon>Micrococcales</taxon>
        <taxon>Microbacteriaceae</taxon>
        <taxon>Cryobacterium</taxon>
    </lineage>
</organism>
<dbReference type="EMBL" id="FNIB01000007">
    <property type="protein sequence ID" value="SDN74187.1"/>
    <property type="molecule type" value="Genomic_DNA"/>
</dbReference>
<evidence type="ECO:0000256" key="1">
    <source>
        <dbReference type="SAM" id="Phobius"/>
    </source>
</evidence>
<evidence type="ECO:0000313" key="3">
    <source>
        <dbReference type="EMBL" id="TFB75549.1"/>
    </source>
</evidence>
<evidence type="ECO:0000313" key="5">
    <source>
        <dbReference type="Proteomes" id="UP000298252"/>
    </source>
</evidence>
<accession>A0A4R8V2G6</accession>
<feature type="transmembrane region" description="Helical" evidence="1">
    <location>
        <begin position="21"/>
        <end position="45"/>
    </location>
</feature>
<gene>
    <name evidence="3" type="ORF">E3O21_12020</name>
    <name evidence="2" type="ORF">SAMN05216368_10755</name>
</gene>
<reference evidence="3 5" key="2">
    <citation type="submission" date="2019-03" db="EMBL/GenBank/DDBJ databases">
        <title>Genomics of glacier-inhabiting Cryobacterium strains.</title>
        <authorList>
            <person name="Liu Q."/>
            <person name="Xin Y.-H."/>
        </authorList>
    </citation>
    <scope>NUCLEOTIDE SEQUENCE [LARGE SCALE GENOMIC DNA]</scope>
    <source>
        <strain evidence="3 5">Hh8</strain>
    </source>
</reference>
<evidence type="ECO:0000313" key="4">
    <source>
        <dbReference type="Proteomes" id="UP000199639"/>
    </source>
</evidence>
<dbReference type="Proteomes" id="UP000199639">
    <property type="component" value="Unassembled WGS sequence"/>
</dbReference>
<proteinExistence type="predicted"/>
<evidence type="ECO:0000313" key="2">
    <source>
        <dbReference type="EMBL" id="SDN74187.1"/>
    </source>
</evidence>
<keyword evidence="1" id="KW-0812">Transmembrane</keyword>
<dbReference type="AlphaFoldDB" id="A0A4R8V2G6"/>
<sequence>MVQGNVIDSRPLRERPKAFRVVRAILLIVASFTVLSNITQAITIATGRTLVAFGGADGRLPLAHLPQLLKADLYDGASGTLADADLSLRLLCALPALIHAATIVLATVFLLRVLRGIAQARPFDPFVVTNWRRLSLALLIGGVSQALADTVASVYVASRVGLLFGAGLVSTEQQERFLGGDYQGININSPQWPVSIIIAGLVALALTAAFQAGAKLEKDVDGVV</sequence>